<accession>A0A160DTX7</accession>
<dbReference type="RefSeq" id="WP_067646454.1">
    <property type="nucleotide sequence ID" value="NZ_CP015249.1"/>
</dbReference>
<feature type="signal peptide" evidence="1">
    <location>
        <begin position="1"/>
        <end position="17"/>
    </location>
</feature>
<evidence type="ECO:0000313" key="3">
    <source>
        <dbReference type="Proteomes" id="UP000076830"/>
    </source>
</evidence>
<dbReference type="AlphaFoldDB" id="A0A160DTX7"/>
<proteinExistence type="predicted"/>
<reference evidence="2 3" key="1">
    <citation type="submission" date="2016-04" db="EMBL/GenBank/DDBJ databases">
        <title>Complete genome sequence of Dokdonella koreensis DS-123T.</title>
        <authorList>
            <person name="Kim J.F."/>
            <person name="Lee H."/>
            <person name="Kwak M.-J."/>
        </authorList>
    </citation>
    <scope>NUCLEOTIDE SEQUENCE [LARGE SCALE GENOMIC DNA]</scope>
    <source>
        <strain evidence="2 3">DS-123</strain>
    </source>
</reference>
<name>A0A160DTX7_9GAMM</name>
<protein>
    <submittedName>
        <fullName evidence="2">Enzyme involved in the deoxyxylulose pathway of isoprenoid biosynthesis</fullName>
    </submittedName>
</protein>
<dbReference type="EMBL" id="CP015249">
    <property type="protein sequence ID" value="ANB17868.1"/>
    <property type="molecule type" value="Genomic_DNA"/>
</dbReference>
<dbReference type="KEGG" id="dko:I596_1845"/>
<feature type="chain" id="PRO_5007813453" evidence="1">
    <location>
        <begin position="18"/>
        <end position="235"/>
    </location>
</feature>
<keyword evidence="1" id="KW-0732">Signal</keyword>
<dbReference type="Proteomes" id="UP000076830">
    <property type="component" value="Chromosome"/>
</dbReference>
<evidence type="ECO:0000256" key="1">
    <source>
        <dbReference type="SAM" id="SignalP"/>
    </source>
</evidence>
<organism evidence="2 3">
    <name type="scientific">Dokdonella koreensis DS-123</name>
    <dbReference type="NCBI Taxonomy" id="1300342"/>
    <lineage>
        <taxon>Bacteria</taxon>
        <taxon>Pseudomonadati</taxon>
        <taxon>Pseudomonadota</taxon>
        <taxon>Gammaproteobacteria</taxon>
        <taxon>Lysobacterales</taxon>
        <taxon>Rhodanobacteraceae</taxon>
        <taxon>Dokdonella</taxon>
    </lineage>
</organism>
<keyword evidence="3" id="KW-1185">Reference proteome</keyword>
<gene>
    <name evidence="2" type="ORF">I596_1845</name>
</gene>
<dbReference type="Pfam" id="PF11306">
    <property type="entry name" value="DUF3108"/>
    <property type="match status" value="1"/>
</dbReference>
<evidence type="ECO:0000313" key="2">
    <source>
        <dbReference type="EMBL" id="ANB17868.1"/>
    </source>
</evidence>
<dbReference type="STRING" id="1300342.I596_1845"/>
<dbReference type="InterPro" id="IPR021457">
    <property type="entry name" value="DUF3108"/>
</dbReference>
<sequence length="235" mass="25710">MKPLCLIASLIAGSALAAPPAPPLQPFHAEYSVSRNGSELGSATLDLAADGDGAWVFRSRTQGTQGLAKVAGLDVTEQSRLRWRDERLESTAYEYQQDALLKKRTRRGAFDWDRAEVQMSDQDGAKRFPLQAGTLDRHAVTLAIAADLARGTQALDYPVAGMDGIETLHYARQGEEAVRVPAGEFRAVRVTRERGPRVSTSWFAASAGWLPVQIEQSDGKKNETITLRLKSFGRN</sequence>